<dbReference type="RefSeq" id="WP_259864096.1">
    <property type="nucleotide sequence ID" value="NZ_BAAAST010000073.1"/>
</dbReference>
<dbReference type="EMBL" id="CP073720">
    <property type="protein sequence ID" value="UWP85812.1"/>
    <property type="molecule type" value="Genomic_DNA"/>
</dbReference>
<evidence type="ECO:0000313" key="1">
    <source>
        <dbReference type="EMBL" id="UWP85812.1"/>
    </source>
</evidence>
<evidence type="ECO:0000313" key="2">
    <source>
        <dbReference type="Proteomes" id="UP001059617"/>
    </source>
</evidence>
<protein>
    <submittedName>
        <fullName evidence="1">Uncharacterized protein</fullName>
    </submittedName>
</protein>
<gene>
    <name evidence="1" type="ORF">Dfulv_16830</name>
</gene>
<reference evidence="1" key="2">
    <citation type="submission" date="2022-09" db="EMBL/GenBank/DDBJ databases">
        <title>Biosynthetic gene clusters of Dactylosporangioum fulvum.</title>
        <authorList>
            <person name="Caradec T."/>
        </authorList>
    </citation>
    <scope>NUCLEOTIDE SEQUENCE</scope>
    <source>
        <strain evidence="1">NRRL B-16292</strain>
    </source>
</reference>
<sequence length="149" mass="16218">MATTTDTAPQVCGDPATTAIGDFTCVLPPHDDDLHFNGVGTYWRNLPDTDPLDGLPHLLWSNRYHQWWRPNRAGYTSDVWQAGRYSRTDAVFEARVDDHENPPAIVAVLAPEAGRDAFTPAELAGVGEMMRQRTAAATAAVIDARGGAE</sequence>
<accession>A0ABY5W8C9</accession>
<name>A0ABY5W8C9_9ACTN</name>
<reference evidence="1" key="1">
    <citation type="submission" date="2021-04" db="EMBL/GenBank/DDBJ databases">
        <authorList>
            <person name="Hartkoorn R.C."/>
            <person name="Beaudoing E."/>
            <person name="Hot D."/>
        </authorList>
    </citation>
    <scope>NUCLEOTIDE SEQUENCE</scope>
    <source>
        <strain evidence="1">NRRL B-16292</strain>
    </source>
</reference>
<keyword evidence="2" id="KW-1185">Reference proteome</keyword>
<dbReference type="Proteomes" id="UP001059617">
    <property type="component" value="Chromosome"/>
</dbReference>
<proteinExistence type="predicted"/>
<organism evidence="1 2">
    <name type="scientific">Dactylosporangium fulvum</name>
    <dbReference type="NCBI Taxonomy" id="53359"/>
    <lineage>
        <taxon>Bacteria</taxon>
        <taxon>Bacillati</taxon>
        <taxon>Actinomycetota</taxon>
        <taxon>Actinomycetes</taxon>
        <taxon>Micromonosporales</taxon>
        <taxon>Micromonosporaceae</taxon>
        <taxon>Dactylosporangium</taxon>
    </lineage>
</organism>